<sequence length="86" mass="9165">MKIGLCWFVVAGLGNGDLNGVTLGTTRSDNTCEGELQWNVEVINNCACPISNLVVSCKGFTSTLPVNPALFMQRISQAGINNNGYN</sequence>
<keyword evidence="1 2" id="KW-0732">Signal</keyword>
<dbReference type="Proteomes" id="UP001497516">
    <property type="component" value="Chromosome 8"/>
</dbReference>
<protein>
    <submittedName>
        <fullName evidence="3">Uncharacterized protein</fullName>
    </submittedName>
</protein>
<proteinExistence type="predicted"/>
<dbReference type="Pfam" id="PF24068">
    <property type="entry name" value="TPD1_C"/>
    <property type="match status" value="1"/>
</dbReference>
<reference evidence="3 4" key="1">
    <citation type="submission" date="2024-04" db="EMBL/GenBank/DDBJ databases">
        <authorList>
            <person name="Fracassetti M."/>
        </authorList>
    </citation>
    <scope>NUCLEOTIDE SEQUENCE [LARGE SCALE GENOMIC DNA]</scope>
</reference>
<dbReference type="EMBL" id="OZ034821">
    <property type="protein sequence ID" value="CAL1405759.1"/>
    <property type="molecule type" value="Genomic_DNA"/>
</dbReference>
<evidence type="ECO:0000256" key="1">
    <source>
        <dbReference type="ARBA" id="ARBA00022729"/>
    </source>
</evidence>
<gene>
    <name evidence="3" type="ORF">LTRI10_LOCUS45530</name>
</gene>
<dbReference type="PANTHER" id="PTHR33184">
    <property type="entry name" value="PROTEIN TAPETUM DETERMINANT 1-LIKE-RELATED"/>
    <property type="match status" value="1"/>
</dbReference>
<dbReference type="InterPro" id="IPR040361">
    <property type="entry name" value="TPD1"/>
</dbReference>
<dbReference type="AlphaFoldDB" id="A0AAV2G668"/>
<accession>A0AAV2G668</accession>
<name>A0AAV2G668_9ROSI</name>
<keyword evidence="4" id="KW-1185">Reference proteome</keyword>
<feature type="signal peptide" evidence="2">
    <location>
        <begin position="1"/>
        <end position="16"/>
    </location>
</feature>
<feature type="chain" id="PRO_5043460960" evidence="2">
    <location>
        <begin position="17"/>
        <end position="86"/>
    </location>
</feature>
<evidence type="ECO:0000313" key="3">
    <source>
        <dbReference type="EMBL" id="CAL1405759.1"/>
    </source>
</evidence>
<evidence type="ECO:0000256" key="2">
    <source>
        <dbReference type="SAM" id="SignalP"/>
    </source>
</evidence>
<organism evidence="3 4">
    <name type="scientific">Linum trigynum</name>
    <dbReference type="NCBI Taxonomy" id="586398"/>
    <lineage>
        <taxon>Eukaryota</taxon>
        <taxon>Viridiplantae</taxon>
        <taxon>Streptophyta</taxon>
        <taxon>Embryophyta</taxon>
        <taxon>Tracheophyta</taxon>
        <taxon>Spermatophyta</taxon>
        <taxon>Magnoliopsida</taxon>
        <taxon>eudicotyledons</taxon>
        <taxon>Gunneridae</taxon>
        <taxon>Pentapetalae</taxon>
        <taxon>rosids</taxon>
        <taxon>fabids</taxon>
        <taxon>Malpighiales</taxon>
        <taxon>Linaceae</taxon>
        <taxon>Linum</taxon>
    </lineage>
</organism>
<dbReference type="PANTHER" id="PTHR33184:SF72">
    <property type="entry name" value="BETA-1,3-N-ACETYLGLUCOSAMINYLTRANSFERASE FAMILY PROTEIN"/>
    <property type="match status" value="1"/>
</dbReference>
<evidence type="ECO:0000313" key="4">
    <source>
        <dbReference type="Proteomes" id="UP001497516"/>
    </source>
</evidence>
<dbReference type="GO" id="GO:0001709">
    <property type="term" value="P:cell fate determination"/>
    <property type="evidence" value="ECO:0007669"/>
    <property type="project" value="TreeGrafter"/>
</dbReference>